<dbReference type="CDD" id="cd01716">
    <property type="entry name" value="Hfq"/>
    <property type="match status" value="1"/>
</dbReference>
<evidence type="ECO:0000259" key="4">
    <source>
        <dbReference type="PROSITE" id="PS52002"/>
    </source>
</evidence>
<dbReference type="PROSITE" id="PS52002">
    <property type="entry name" value="SM"/>
    <property type="match status" value="1"/>
</dbReference>
<dbReference type="KEGG" id="tna:CTN_0144"/>
<dbReference type="Pfam" id="PF17209">
    <property type="entry name" value="Hfq"/>
    <property type="match status" value="1"/>
</dbReference>
<dbReference type="Proteomes" id="UP000000445">
    <property type="component" value="Chromosome"/>
</dbReference>
<dbReference type="GO" id="GO:0003723">
    <property type="term" value="F:RNA binding"/>
    <property type="evidence" value="ECO:0007669"/>
    <property type="project" value="UniProtKB-UniRule"/>
</dbReference>
<dbReference type="HAMAP" id="MF_00436">
    <property type="entry name" value="Hfq"/>
    <property type="match status" value="1"/>
</dbReference>
<gene>
    <name evidence="3" type="primary">hfq</name>
    <name evidence="5" type="ordered locus">CTN_0144</name>
</gene>
<dbReference type="HOGENOM" id="CLU_113688_0_2_0"/>
<dbReference type="AlphaFoldDB" id="B9KBC4"/>
<dbReference type="FunFam" id="2.30.30.100:FF:000012">
    <property type="entry name" value="RNA-binding protein Hfq"/>
    <property type="match status" value="1"/>
</dbReference>
<comment type="similarity">
    <text evidence="3">Belongs to the Hfq family.</text>
</comment>
<name>B9KBC4_THENN</name>
<keyword evidence="2 3" id="KW-0346">Stress response</keyword>
<comment type="subunit">
    <text evidence="3">Homohexamer.</text>
</comment>
<dbReference type="eggNOG" id="COG1923">
    <property type="taxonomic scope" value="Bacteria"/>
</dbReference>
<dbReference type="InterPro" id="IPR010920">
    <property type="entry name" value="LSM_dom_sf"/>
</dbReference>
<dbReference type="GO" id="GO:0045974">
    <property type="term" value="P:regulation of translation, ncRNA-mediated"/>
    <property type="evidence" value="ECO:0007669"/>
    <property type="project" value="TreeGrafter"/>
</dbReference>
<dbReference type="InterPro" id="IPR005001">
    <property type="entry name" value="Hfq"/>
</dbReference>
<organism evidence="5 6">
    <name type="scientific">Thermotoga neapolitana (strain ATCC 49049 / DSM 4359 / NBRC 107923 / NS-E)</name>
    <dbReference type="NCBI Taxonomy" id="309803"/>
    <lineage>
        <taxon>Bacteria</taxon>
        <taxon>Thermotogati</taxon>
        <taxon>Thermotogota</taxon>
        <taxon>Thermotogae</taxon>
        <taxon>Thermotogales</taxon>
        <taxon>Thermotogaceae</taxon>
        <taxon>Thermotoga</taxon>
    </lineage>
</organism>
<evidence type="ECO:0000313" key="6">
    <source>
        <dbReference type="Proteomes" id="UP000000445"/>
    </source>
</evidence>
<dbReference type="Gene3D" id="2.30.30.100">
    <property type="match status" value="1"/>
</dbReference>
<evidence type="ECO:0000313" key="5">
    <source>
        <dbReference type="EMBL" id="ACM22320.1"/>
    </source>
</evidence>
<dbReference type="SUPFAM" id="SSF50182">
    <property type="entry name" value="Sm-like ribonucleoproteins"/>
    <property type="match status" value="1"/>
</dbReference>
<evidence type="ECO:0000256" key="2">
    <source>
        <dbReference type="ARBA" id="ARBA00023016"/>
    </source>
</evidence>
<dbReference type="NCBIfam" id="NF001602">
    <property type="entry name" value="PRK00395.1"/>
    <property type="match status" value="1"/>
</dbReference>
<feature type="domain" description="Sm" evidence="4">
    <location>
        <begin position="19"/>
        <end position="79"/>
    </location>
</feature>
<protein>
    <recommendedName>
        <fullName evidence="3">RNA-binding protein Hfq</fullName>
    </recommendedName>
</protein>
<keyword evidence="1 3" id="KW-0694">RNA-binding</keyword>
<dbReference type="PANTHER" id="PTHR34772:SF1">
    <property type="entry name" value="RNA-BINDING PROTEIN HFQ"/>
    <property type="match status" value="1"/>
</dbReference>
<dbReference type="EMBL" id="CP000916">
    <property type="protein sequence ID" value="ACM22320.1"/>
    <property type="molecule type" value="Genomic_DNA"/>
</dbReference>
<dbReference type="InterPro" id="IPR047575">
    <property type="entry name" value="Sm"/>
</dbReference>
<dbReference type="NCBIfam" id="TIGR02383">
    <property type="entry name" value="Hfq"/>
    <property type="match status" value="1"/>
</dbReference>
<proteinExistence type="inferred from homology"/>
<dbReference type="PANTHER" id="PTHR34772">
    <property type="entry name" value="RNA-BINDING PROTEIN HFQ"/>
    <property type="match status" value="1"/>
</dbReference>
<evidence type="ECO:0000256" key="1">
    <source>
        <dbReference type="ARBA" id="ARBA00022884"/>
    </source>
</evidence>
<comment type="function">
    <text evidence="3">RNA chaperone that binds small regulatory RNA (sRNAs) and mRNAs to facilitate mRNA translational regulation in response to envelope stress, environmental stress and changes in metabolite concentrations. Also binds with high specificity to tRNAs.</text>
</comment>
<sequence length="100" mass="11613">MNLTLRGEFTLAEKFNLQDRFLNHLRVNKIEVKVYLVNGFQTKGFIRSFDSYTVLLESGNQQSLIYKHAISTIIPSSYVMLMPRKQEPEKEDETPEDQGS</sequence>
<evidence type="ECO:0000256" key="3">
    <source>
        <dbReference type="HAMAP-Rule" id="MF_00436"/>
    </source>
</evidence>
<dbReference type="GO" id="GO:0043487">
    <property type="term" value="P:regulation of RNA stability"/>
    <property type="evidence" value="ECO:0007669"/>
    <property type="project" value="TreeGrafter"/>
</dbReference>
<accession>B9KBC4</accession>
<dbReference type="GO" id="GO:0005829">
    <property type="term" value="C:cytosol"/>
    <property type="evidence" value="ECO:0007669"/>
    <property type="project" value="TreeGrafter"/>
</dbReference>
<dbReference type="GO" id="GO:0006355">
    <property type="term" value="P:regulation of DNA-templated transcription"/>
    <property type="evidence" value="ECO:0007669"/>
    <property type="project" value="InterPro"/>
</dbReference>
<dbReference type="STRING" id="309803.CTN_0144"/>
<keyword evidence="6" id="KW-1185">Reference proteome</keyword>
<reference evidence="5 6" key="1">
    <citation type="journal article" date="2009" name="Biosci. Biotechnol. Biochem.">
        <title>WeGAS: a web-based microbial genome annotation system.</title>
        <authorList>
            <person name="Lee D."/>
            <person name="Seo H."/>
            <person name="Park C."/>
            <person name="Park K."/>
        </authorList>
    </citation>
    <scope>NUCLEOTIDE SEQUENCE [LARGE SCALE GENOMIC DNA]</scope>
    <source>
        <strain evidence="6">ATCC 49049 / DSM 4359 / NBRC 107923 / NS-E</strain>
    </source>
</reference>